<evidence type="ECO:0000259" key="5">
    <source>
        <dbReference type="Pfam" id="PF00171"/>
    </source>
</evidence>
<keyword evidence="7" id="KW-1185">Reference proteome</keyword>
<name>A0A7S8IDP3_9CHLR</name>
<dbReference type="InterPro" id="IPR029510">
    <property type="entry name" value="Ald_DH_CS_GLU"/>
</dbReference>
<evidence type="ECO:0000313" key="7">
    <source>
        <dbReference type="Proteomes" id="UP000594468"/>
    </source>
</evidence>
<evidence type="ECO:0000256" key="2">
    <source>
        <dbReference type="ARBA" id="ARBA00023002"/>
    </source>
</evidence>
<feature type="active site" evidence="3">
    <location>
        <position position="249"/>
    </location>
</feature>
<dbReference type="PROSITE" id="PS00070">
    <property type="entry name" value="ALDEHYDE_DEHYDR_CYS"/>
    <property type="match status" value="1"/>
</dbReference>
<dbReference type="KEGG" id="pmet:G4Y79_15010"/>
<dbReference type="Pfam" id="PF00171">
    <property type="entry name" value="Aldedh"/>
    <property type="match status" value="1"/>
</dbReference>
<dbReference type="InterPro" id="IPR016160">
    <property type="entry name" value="Ald_DH_CS_CYS"/>
</dbReference>
<organism evidence="6 7">
    <name type="scientific">Phototrophicus methaneseepsis</name>
    <dbReference type="NCBI Taxonomy" id="2710758"/>
    <lineage>
        <taxon>Bacteria</taxon>
        <taxon>Bacillati</taxon>
        <taxon>Chloroflexota</taxon>
        <taxon>Candidatus Thermofontia</taxon>
        <taxon>Phototrophicales</taxon>
        <taxon>Phototrophicaceae</taxon>
        <taxon>Phototrophicus</taxon>
    </lineage>
</organism>
<dbReference type="AlphaFoldDB" id="A0A7S8IDP3"/>
<dbReference type="InterPro" id="IPR015590">
    <property type="entry name" value="Aldehyde_DH_dom"/>
</dbReference>
<dbReference type="PANTHER" id="PTHR11699">
    <property type="entry name" value="ALDEHYDE DEHYDROGENASE-RELATED"/>
    <property type="match status" value="1"/>
</dbReference>
<dbReference type="RefSeq" id="WP_195169086.1">
    <property type="nucleotide sequence ID" value="NZ_CP062983.1"/>
</dbReference>
<dbReference type="EMBL" id="CP062983">
    <property type="protein sequence ID" value="QPC81013.1"/>
    <property type="molecule type" value="Genomic_DNA"/>
</dbReference>
<evidence type="ECO:0000256" key="3">
    <source>
        <dbReference type="PROSITE-ProRule" id="PRU10007"/>
    </source>
</evidence>
<accession>A0A7S8IDP3</accession>
<protein>
    <submittedName>
        <fullName evidence="6">Aldehyde dehydrogenase family protein</fullName>
    </submittedName>
</protein>
<comment type="similarity">
    <text evidence="1 4">Belongs to the aldehyde dehydrogenase family.</text>
</comment>
<dbReference type="Proteomes" id="UP000594468">
    <property type="component" value="Chromosome"/>
</dbReference>
<dbReference type="FunFam" id="3.40.309.10:FF:000012">
    <property type="entry name" value="Betaine aldehyde dehydrogenase"/>
    <property type="match status" value="1"/>
</dbReference>
<evidence type="ECO:0000256" key="4">
    <source>
        <dbReference type="RuleBase" id="RU003345"/>
    </source>
</evidence>
<gene>
    <name evidence="6" type="ORF">G4Y79_15010</name>
</gene>
<dbReference type="FunFam" id="3.40.605.10:FF:000007">
    <property type="entry name" value="NAD/NADP-dependent betaine aldehyde dehydrogenase"/>
    <property type="match status" value="1"/>
</dbReference>
<dbReference type="InterPro" id="IPR016163">
    <property type="entry name" value="Ald_DH_C"/>
</dbReference>
<reference evidence="6 7" key="1">
    <citation type="submission" date="2020-02" db="EMBL/GenBank/DDBJ databases">
        <authorList>
            <person name="Zheng R.K."/>
            <person name="Sun C.M."/>
        </authorList>
    </citation>
    <scope>NUCLEOTIDE SEQUENCE [LARGE SCALE GENOMIC DNA]</scope>
    <source>
        <strain evidence="7">rifampicinis</strain>
    </source>
</reference>
<dbReference type="InterPro" id="IPR016162">
    <property type="entry name" value="Ald_DH_N"/>
</dbReference>
<keyword evidence="2 4" id="KW-0560">Oxidoreductase</keyword>
<dbReference type="Gene3D" id="3.40.605.10">
    <property type="entry name" value="Aldehyde Dehydrogenase, Chain A, domain 1"/>
    <property type="match status" value="1"/>
</dbReference>
<evidence type="ECO:0000313" key="6">
    <source>
        <dbReference type="EMBL" id="QPC81013.1"/>
    </source>
</evidence>
<dbReference type="InterPro" id="IPR016161">
    <property type="entry name" value="Ald_DH/histidinol_DH"/>
</dbReference>
<dbReference type="SUPFAM" id="SSF53720">
    <property type="entry name" value="ALDH-like"/>
    <property type="match status" value="1"/>
</dbReference>
<proteinExistence type="inferred from homology"/>
<dbReference type="GO" id="GO:0016620">
    <property type="term" value="F:oxidoreductase activity, acting on the aldehyde or oxo group of donors, NAD or NADP as acceptor"/>
    <property type="evidence" value="ECO:0007669"/>
    <property type="project" value="InterPro"/>
</dbReference>
<sequence>MTISVQNFIRGAWVDAKSGATFESINPATEEVLAVAAKSTQDDVAAAVTAAKAAYDKWRLTPAPRRGEILYRAAEILKERKDDLAALMTREMGKILAETRGDVQEAIDMAYYMGGEGRRLMGYTAPVEMPNKFGMALRDSVGVVGLITPWNFPVAVPSWKILPALIAGNTIVWKPGEDVPASAAMFAQVFADAGLPEGVLNVVQGYGADAGGPLVEHPDVRILSFTGSTDTGLAVYSKAAALGKKVTLEMGGKNAIIVMDDANFDLAVEAITWSAYGTTGQRCTATSRLIVQKGIKPRLVEALVEKARSIRMGDGLDPNVDMGPLVNQKAMAKVSSYMAVAKEDGVKIAVGGAPADMGKGFFFQPTLFDGVEQGMRVEQEEIFGPVLSVVEVADLDEAVRVNNATRYGLSSSIFTENVNAAFRAIRDLTTGIVYINHGTTGAEIQFPFGGTRGTGNGMREAGQAALTSFTEWKSVYVDYSGRLQRAQIDTDDILQQQDGDN</sequence>
<dbReference type="Gene3D" id="3.40.309.10">
    <property type="entry name" value="Aldehyde Dehydrogenase, Chain A, domain 2"/>
    <property type="match status" value="1"/>
</dbReference>
<feature type="domain" description="Aldehyde dehydrogenase" evidence="5">
    <location>
        <begin position="13"/>
        <end position="475"/>
    </location>
</feature>
<dbReference type="PROSITE" id="PS00687">
    <property type="entry name" value="ALDEHYDE_DEHYDR_GLU"/>
    <property type="match status" value="1"/>
</dbReference>
<evidence type="ECO:0000256" key="1">
    <source>
        <dbReference type="ARBA" id="ARBA00009986"/>
    </source>
</evidence>